<feature type="coiled-coil region" evidence="14">
    <location>
        <begin position="308"/>
        <end position="335"/>
    </location>
</feature>
<dbReference type="EMBL" id="UYSL01020891">
    <property type="protein sequence ID" value="VDL76516.1"/>
    <property type="molecule type" value="Genomic_DNA"/>
</dbReference>
<dbReference type="Gene3D" id="3.90.1520.10">
    <property type="entry name" value="H-NOX domain"/>
    <property type="match status" value="1"/>
</dbReference>
<dbReference type="Gene3D" id="3.30.70.1230">
    <property type="entry name" value="Nucleotide cyclase"/>
    <property type="match status" value="1"/>
</dbReference>
<evidence type="ECO:0000256" key="9">
    <source>
        <dbReference type="ARBA" id="ARBA00023054"/>
    </source>
</evidence>
<keyword evidence="12" id="KW-0141">cGMP biosynthesis</keyword>
<keyword evidence="6" id="KW-0349">Heme</keyword>
<dbReference type="FunFam" id="3.30.70.1230:FF:000007">
    <property type="entry name" value="Guanylate cyclase soluble subunit alpha-3"/>
    <property type="match status" value="1"/>
</dbReference>
<comment type="catalytic activity">
    <reaction evidence="1">
        <text>GTP = 3',5'-cyclic GMP + diphosphate</text>
        <dbReference type="Rhea" id="RHEA:13665"/>
        <dbReference type="ChEBI" id="CHEBI:33019"/>
        <dbReference type="ChEBI" id="CHEBI:37565"/>
        <dbReference type="ChEBI" id="CHEBI:57746"/>
        <dbReference type="EC" id="4.6.1.2"/>
    </reaction>
</comment>
<dbReference type="CDD" id="cd07302">
    <property type="entry name" value="CHD"/>
    <property type="match status" value="1"/>
</dbReference>
<dbReference type="InterPro" id="IPR024096">
    <property type="entry name" value="NO_sig/Golgi_transp_ligand-bd"/>
</dbReference>
<dbReference type="GO" id="GO:0004383">
    <property type="term" value="F:guanylate cyclase activity"/>
    <property type="evidence" value="ECO:0007669"/>
    <property type="project" value="UniProtKB-EC"/>
</dbReference>
<reference evidence="18" key="1">
    <citation type="submission" date="2017-02" db="UniProtKB">
        <authorList>
            <consortium name="WormBaseParasite"/>
        </authorList>
    </citation>
    <scope>IDENTIFICATION</scope>
</reference>
<dbReference type="PROSITE" id="PS00452">
    <property type="entry name" value="GUANYLATE_CYCLASE_1"/>
    <property type="match status" value="1"/>
</dbReference>
<dbReference type="InterPro" id="IPR011644">
    <property type="entry name" value="Heme_NO-bd"/>
</dbReference>
<dbReference type="WBParaSite" id="NBR_0001292601-mRNA-1">
    <property type="protein sequence ID" value="NBR_0001292601-mRNA-1"/>
    <property type="gene ID" value="NBR_0001292601"/>
</dbReference>
<evidence type="ECO:0000256" key="4">
    <source>
        <dbReference type="ARBA" id="ARBA00012202"/>
    </source>
</evidence>
<gene>
    <name evidence="16" type="ORF">NBR_LOCUS12927</name>
</gene>
<evidence type="ECO:0000256" key="2">
    <source>
        <dbReference type="ARBA" id="ARBA00001971"/>
    </source>
</evidence>
<dbReference type="InterPro" id="IPR011645">
    <property type="entry name" value="HNOB_dom_associated"/>
</dbReference>
<dbReference type="OMA" id="KIHASHE"/>
<dbReference type="AlphaFoldDB" id="A0A0N4Y9F2"/>
<dbReference type="GO" id="GO:0020037">
    <property type="term" value="F:heme binding"/>
    <property type="evidence" value="ECO:0007669"/>
    <property type="project" value="InterPro"/>
</dbReference>
<dbReference type="Gene3D" id="3.30.450.260">
    <property type="entry name" value="Haem NO binding associated domain"/>
    <property type="match status" value="1"/>
</dbReference>
<evidence type="ECO:0000256" key="11">
    <source>
        <dbReference type="ARBA" id="ARBA00023239"/>
    </source>
</evidence>
<evidence type="ECO:0000256" key="13">
    <source>
        <dbReference type="RuleBase" id="RU000405"/>
    </source>
</evidence>
<evidence type="ECO:0000313" key="18">
    <source>
        <dbReference type="WBParaSite" id="NBR_0001292601-mRNA-1"/>
    </source>
</evidence>
<dbReference type="GO" id="GO:0008074">
    <property type="term" value="C:guanylate cyclase complex, soluble"/>
    <property type="evidence" value="ECO:0007669"/>
    <property type="project" value="TreeGrafter"/>
</dbReference>
<keyword evidence="5" id="KW-0963">Cytoplasm</keyword>
<dbReference type="Proteomes" id="UP000271162">
    <property type="component" value="Unassembled WGS sequence"/>
</dbReference>
<dbReference type="InterPro" id="IPR042463">
    <property type="entry name" value="HNOB_dom_associated_sf"/>
</dbReference>
<sequence>MKFNSNYSRDRISRLPIIVGTNSNECFQFGWIHESFRQLVHQKYGKEVWQRIVEIAQFELGTESEVAHYYSDEETLRLATSMANTIGGSISCPVQGIPLEEVWEAYGNFLIEYTMESGWSELLCALGYDLKGFLDSLDSLHYFVDHVIYKTKMRGPAFCCEAQQDGSLILHYYSIRYGIDNIVKGVTHAVARRIFGIDVAIKVVGRKEEKLSEPVTYHTILSIYAADGETGNRTSNAMIHHVHEQFEAPTTDFRMTADDFCTAFPYHICFSTDLFIEHVGHFIRKAFPTINAKTNVCDIMEISPTFSSRRLEDTIKRLKKMAKELEEEKHKTDVLLCDLLFTDIVTFTVICSKCTPYDVVAMLNDLYLRFDRLIMLHNVYKVETIGDAYVVAGGVPDPCDNHSERVLNVSIGLLMESKLVLSPITQKPIRIRIGVHAGPVVAGVVGVKMPRYCLFGESVTIANKMESHGIPTRIHVSETAKTNGLRTNKSFLCARPRCGFPELCAGSFKLSTGCSAREQTIDGYMELHDSSIYDEDATDGSTAAKKAAKLMKNGIGADPATNHVRTNSCTII</sequence>
<dbReference type="InterPro" id="IPR001054">
    <property type="entry name" value="A/G_cyclase"/>
</dbReference>
<dbReference type="Pfam" id="PF00211">
    <property type="entry name" value="Guanylate_cyc"/>
    <property type="match status" value="1"/>
</dbReference>
<dbReference type="GO" id="GO:0019934">
    <property type="term" value="P:cGMP-mediated signaling"/>
    <property type="evidence" value="ECO:0007669"/>
    <property type="project" value="TreeGrafter"/>
</dbReference>
<dbReference type="GO" id="GO:0070482">
    <property type="term" value="P:response to oxygen levels"/>
    <property type="evidence" value="ECO:0007669"/>
    <property type="project" value="TreeGrafter"/>
</dbReference>
<protein>
    <recommendedName>
        <fullName evidence="4">guanylate cyclase</fullName>
        <ecNumber evidence="4">4.6.1.2</ecNumber>
    </recommendedName>
</protein>
<dbReference type="Pfam" id="PF07700">
    <property type="entry name" value="HNOB"/>
    <property type="match status" value="1"/>
</dbReference>
<dbReference type="PANTHER" id="PTHR45655:SF13">
    <property type="entry name" value="SOLUBLE GUANYLATE CYCLASE GCY-32-RELATED"/>
    <property type="match status" value="1"/>
</dbReference>
<keyword evidence="6" id="KW-0479">Metal-binding</keyword>
<dbReference type="Pfam" id="PF07701">
    <property type="entry name" value="HNOBA"/>
    <property type="match status" value="1"/>
</dbReference>
<evidence type="ECO:0000256" key="10">
    <source>
        <dbReference type="ARBA" id="ARBA00023134"/>
    </source>
</evidence>
<organism evidence="18">
    <name type="scientific">Nippostrongylus brasiliensis</name>
    <name type="common">Rat hookworm</name>
    <dbReference type="NCBI Taxonomy" id="27835"/>
    <lineage>
        <taxon>Eukaryota</taxon>
        <taxon>Metazoa</taxon>
        <taxon>Ecdysozoa</taxon>
        <taxon>Nematoda</taxon>
        <taxon>Chromadorea</taxon>
        <taxon>Rhabditida</taxon>
        <taxon>Rhabditina</taxon>
        <taxon>Rhabditomorpha</taxon>
        <taxon>Strongyloidea</taxon>
        <taxon>Heligmosomidae</taxon>
        <taxon>Nippostrongylus</taxon>
    </lineage>
</organism>
<name>A0A0N4Y9F2_NIPBR</name>
<evidence type="ECO:0000313" key="17">
    <source>
        <dbReference type="Proteomes" id="UP000271162"/>
    </source>
</evidence>
<dbReference type="STRING" id="27835.A0A0N4Y9F2"/>
<keyword evidence="10" id="KW-0342">GTP-binding</keyword>
<keyword evidence="17" id="KW-1185">Reference proteome</keyword>
<dbReference type="GO" id="GO:0005525">
    <property type="term" value="F:GTP binding"/>
    <property type="evidence" value="ECO:0007669"/>
    <property type="project" value="UniProtKB-KW"/>
</dbReference>
<evidence type="ECO:0000259" key="15">
    <source>
        <dbReference type="PROSITE" id="PS50125"/>
    </source>
</evidence>
<keyword evidence="9 14" id="KW-0175">Coiled coil</keyword>
<dbReference type="SUPFAM" id="SSF111126">
    <property type="entry name" value="Ligand-binding domain in the NO signalling and Golgi transport"/>
    <property type="match status" value="1"/>
</dbReference>
<evidence type="ECO:0000256" key="3">
    <source>
        <dbReference type="ARBA" id="ARBA00004496"/>
    </source>
</evidence>
<keyword evidence="7" id="KW-0547">Nucleotide-binding</keyword>
<dbReference type="PROSITE" id="PS50125">
    <property type="entry name" value="GUANYLATE_CYCLASE_2"/>
    <property type="match status" value="1"/>
</dbReference>
<evidence type="ECO:0000313" key="16">
    <source>
        <dbReference type="EMBL" id="VDL76516.1"/>
    </source>
</evidence>
<evidence type="ECO:0000256" key="7">
    <source>
        <dbReference type="ARBA" id="ARBA00022741"/>
    </source>
</evidence>
<evidence type="ECO:0000256" key="14">
    <source>
        <dbReference type="SAM" id="Coils"/>
    </source>
</evidence>
<evidence type="ECO:0000256" key="8">
    <source>
        <dbReference type="ARBA" id="ARBA00023004"/>
    </source>
</evidence>
<comment type="subcellular location">
    <subcellularLocation>
        <location evidence="3">Cytoplasm</location>
    </subcellularLocation>
</comment>
<evidence type="ECO:0000256" key="1">
    <source>
        <dbReference type="ARBA" id="ARBA00001436"/>
    </source>
</evidence>
<keyword evidence="8" id="KW-0408">Iron</keyword>
<dbReference type="SMART" id="SM00044">
    <property type="entry name" value="CYCc"/>
    <property type="match status" value="1"/>
</dbReference>
<dbReference type="InterPro" id="IPR018297">
    <property type="entry name" value="A/G_cyclase_CS"/>
</dbReference>
<comment type="similarity">
    <text evidence="13">Belongs to the adenylyl cyclase class-4/guanylyl cyclase family.</text>
</comment>
<evidence type="ECO:0000256" key="12">
    <source>
        <dbReference type="ARBA" id="ARBA00023293"/>
    </source>
</evidence>
<dbReference type="EC" id="4.6.1.2" evidence="4"/>
<dbReference type="SUPFAM" id="SSF55073">
    <property type="entry name" value="Nucleotide cyclase"/>
    <property type="match status" value="1"/>
</dbReference>
<keyword evidence="11 13" id="KW-0456">Lyase</keyword>
<evidence type="ECO:0000256" key="6">
    <source>
        <dbReference type="ARBA" id="ARBA00022617"/>
    </source>
</evidence>
<dbReference type="InterPro" id="IPR038158">
    <property type="entry name" value="H-NOX_domain_sf"/>
</dbReference>
<proteinExistence type="inferred from homology"/>
<reference evidence="16 17" key="2">
    <citation type="submission" date="2018-11" db="EMBL/GenBank/DDBJ databases">
        <authorList>
            <consortium name="Pathogen Informatics"/>
        </authorList>
    </citation>
    <scope>NUCLEOTIDE SEQUENCE [LARGE SCALE GENOMIC DNA]</scope>
</reference>
<evidence type="ECO:0000256" key="5">
    <source>
        <dbReference type="ARBA" id="ARBA00022490"/>
    </source>
</evidence>
<feature type="domain" description="Guanylate cyclase" evidence="15">
    <location>
        <begin position="338"/>
        <end position="466"/>
    </location>
</feature>
<accession>A0A0N4Y9F2</accession>
<comment type="cofactor">
    <cofactor evidence="2">
        <name>heme</name>
        <dbReference type="ChEBI" id="CHEBI:30413"/>
    </cofactor>
</comment>
<dbReference type="PANTHER" id="PTHR45655">
    <property type="entry name" value="GUANYLATE CYCLASE SOLUBLE SUBUNIT BETA-2"/>
    <property type="match status" value="1"/>
</dbReference>
<dbReference type="InterPro" id="IPR029787">
    <property type="entry name" value="Nucleotide_cyclase"/>
</dbReference>